<dbReference type="eggNOG" id="COG3170">
    <property type="taxonomic scope" value="Bacteria"/>
</dbReference>
<organism evidence="2 3">
    <name type="scientific">Helicobacter cetorum (strain ATCC BAA-429 / MIT 00-7128)</name>
    <dbReference type="NCBI Taxonomy" id="182217"/>
    <lineage>
        <taxon>Bacteria</taxon>
        <taxon>Pseudomonadati</taxon>
        <taxon>Campylobacterota</taxon>
        <taxon>Epsilonproteobacteria</taxon>
        <taxon>Campylobacterales</taxon>
        <taxon>Helicobacteraceae</taxon>
        <taxon>Helicobacter</taxon>
    </lineage>
</organism>
<proteinExistence type="predicted"/>
<dbReference type="STRING" id="182217.HCW_01820"/>
<accession>I0EL30</accession>
<evidence type="ECO:0000256" key="1">
    <source>
        <dbReference type="SAM" id="MobiDB-lite"/>
    </source>
</evidence>
<name>I0EL30_HELC0</name>
<protein>
    <submittedName>
        <fullName evidence="2">Putative outer membrane protein</fullName>
    </submittedName>
</protein>
<evidence type="ECO:0000313" key="3">
    <source>
        <dbReference type="Proteomes" id="UP000005010"/>
    </source>
</evidence>
<evidence type="ECO:0000313" key="2">
    <source>
        <dbReference type="EMBL" id="AFI03649.1"/>
    </source>
</evidence>
<dbReference type="PATRIC" id="fig|182217.3.peg.379"/>
<dbReference type="PRINTS" id="PR01776">
    <property type="entry name" value="HPOMPFAMILY"/>
</dbReference>
<feature type="region of interest" description="Disordered" evidence="1">
    <location>
        <begin position="456"/>
        <end position="537"/>
    </location>
</feature>
<dbReference type="EMBL" id="CP003479">
    <property type="protein sequence ID" value="AFI03649.1"/>
    <property type="molecule type" value="Genomic_DNA"/>
</dbReference>
<dbReference type="HOGENOM" id="CLU_271345_0_0_7"/>
<feature type="compositionally biased region" description="Basic and acidic residues" evidence="1">
    <location>
        <begin position="495"/>
        <end position="537"/>
    </location>
</feature>
<gene>
    <name evidence="2" type="ordered locus">HCW_01820</name>
</gene>
<dbReference type="Pfam" id="PF01856">
    <property type="entry name" value="HP_OMP"/>
    <property type="match status" value="1"/>
</dbReference>
<dbReference type="InterPro" id="IPR002718">
    <property type="entry name" value="OMP_Helicobacter"/>
</dbReference>
<dbReference type="AlphaFoldDB" id="I0EL30"/>
<dbReference type="KEGG" id="hce:HCW_01820"/>
<reference evidence="3" key="1">
    <citation type="submission" date="2012-04" db="EMBL/GenBank/DDBJ databases">
        <title>Complete genome sequence of Helicobacter cetorum strain MIT 00-7128.</title>
        <authorList>
            <person name="Kersulyte D."/>
            <person name="Berg D.E."/>
        </authorList>
    </citation>
    <scope>NUCLEOTIDE SEQUENCE [LARGE SCALE GENOMIC DNA]</scope>
    <source>
        <strain evidence="3">MIT 00-7128</strain>
    </source>
</reference>
<dbReference type="RefSeq" id="WP_014660521.1">
    <property type="nucleotide sequence ID" value="NC_017737.1"/>
</dbReference>
<sequence length="1195" mass="125374">MKFIKFVSVVGSVALIGSVGMLDAKTKAQTQAQKNEKVYTADKASATNALKTTDYQALSGATLTKDKKADKTDTDALQTDASTIVKDAKKVTDDLANMKKDEANKTKFNADKTAFATDLGNLKSTESDYTAKEKLIAKAVAKADTPPTPAAVTQAQKDETNLAKEETAVSQATTTNTNATTDGVLNQDLKTLTTDTATEQTEYNSATKASDKSADLTQLKADETKVASDTKALDTALKDSQYKGAVPALQKAQTQKSAYDNGTGASGAVTPTTTEGKAIKAAEGLKTSSTIVSGDLTQLGKDISAVNTASSKLQSDISAVPAPIVSKGKTTNKDAIATAKEQVAKEVTALQQAEATVSTDESNLNEDSSIAAAQKALTTLQGSVTSSTHVKSDTNVTSSWTTLGELTSTKGNTAIATTLTNATSVKTDSSVQTDVQSLTTDETAVNSALTALENALKNEKKAPAPTKSKTAPKTEKTASDTTKGAKGSVASGAKDNTKKVVAESGKDKEKPAVKKDEVAKAPKDDKKGAEVAQHDKSRAIAITETAEQPKLSVSSLEQTFENDVTALQGAENTLSTAVGTAEVNEASSALTDLQKALSTGSDAQNPLALASSVEAIKTAIKGLNTATTNISADLTSAQNFLTNHYVQKDLGVVKTDEASATQALNNVESALKAQNESESKSKTAEKSHAETKAIILAAQSESSSTLTTDETKLTSAEKALSTSEQTLSQDLTLAKDYQTIDSLIKEYASSFSGLKTEFAKFSADKDGGAVKNKGVATAYTNLSNAMTAIENALNGTGKDNGLDSAIAKLKSYKNGGTAASATKFGTQKASLATMMTELQKNEANFQNLVKALEQAKANSITLGGTNYTLGSTDFTTNNTAQNLSNMQTNLKTLQGSLGTLNYANDHAVMSALSNALAIVTTANDDLKNPQVNVSTLNHQMTEAKEAIANVVSEINAAIKTAGANSDEATNLGNALKIVSNASAIVSQAKSNVVAVAAQKGILPQVALPATSTQSVSGSAYGVDVQIGYKYFFGKTKHWGIRGYATYAYMQSNLGHTTNIQGAGLGVGQANNHTYGAGFDFLYNFHESQDGIHTAGILLGTELLGSTWVNQGQSIWHARMEEIKALGGKASMNTSYFQIPLVVGFRSNFSKHSGIELGLKIPLVVNYYFRSNYDGFEQSTFYKNNIKLYFNYVVNF</sequence>
<keyword evidence="3" id="KW-1185">Reference proteome</keyword>
<dbReference type="Proteomes" id="UP000005010">
    <property type="component" value="Chromosome"/>
</dbReference>